<evidence type="ECO:0000313" key="2">
    <source>
        <dbReference type="Proteomes" id="UP000503540"/>
    </source>
</evidence>
<name>A0A6G9YFF9_9NOCA</name>
<dbReference type="Pfam" id="PF10094">
    <property type="entry name" value="DUF2332"/>
    <property type="match status" value="1"/>
</dbReference>
<reference evidence="1 2" key="1">
    <citation type="journal article" date="2019" name="ACS Chem. Biol.">
        <title>Identification and Mobilization of a Cryptic Antibiotic Biosynthesis Gene Locus from a Human-Pathogenic Nocardia Isolate.</title>
        <authorList>
            <person name="Herisse M."/>
            <person name="Ishida K."/>
            <person name="Porter J.L."/>
            <person name="Howden B."/>
            <person name="Hertweck C."/>
            <person name="Stinear T.P."/>
            <person name="Pidot S.J."/>
        </authorList>
    </citation>
    <scope>NUCLEOTIDE SEQUENCE [LARGE SCALE GENOMIC DNA]</scope>
    <source>
        <strain evidence="1 2">AUSMDU00012717</strain>
    </source>
</reference>
<dbReference type="InterPro" id="IPR011200">
    <property type="entry name" value="UCP012608"/>
</dbReference>
<gene>
    <name evidence="1" type="ORF">F5544_20245</name>
</gene>
<dbReference type="RefSeq" id="WP_167474669.1">
    <property type="nucleotide sequence ID" value="NZ_CP046172.1"/>
</dbReference>
<dbReference type="AlphaFoldDB" id="A0A6G9YFF9"/>
<dbReference type="Proteomes" id="UP000503540">
    <property type="component" value="Chromosome"/>
</dbReference>
<proteinExistence type="predicted"/>
<sequence>METSARYRRFAEVEAHGYSPCYELWCHGIADDPDLSALIDELPPPKRQPNLILGAARYVGVTVSPLDEFKEWLVANWPAVREVAMTHHTQTNEAGRAAVLLPALEPFAGSPVALIEIGASAGLCLYPDRFSYRYDDEIIIDPDDGRSPVLLPCTTSGRPPIPKCLPQVVFRAGIDLHPLDVRNPEDVRWLECLVWPEQHDRLSRLRDAVAIARRHPPQLVAGDIVDCIADLVYAAPQDVPIIVFGSAVLAYLDRGDRARFADTVRALPCTWIANEGNEVLPYDPALLPYTDVPPGRQFILARDGIPLGYAGPHGQSLDWFADRR</sequence>
<organism evidence="1 2">
    <name type="scientific">Nocardia arthritidis</name>
    <dbReference type="NCBI Taxonomy" id="228602"/>
    <lineage>
        <taxon>Bacteria</taxon>
        <taxon>Bacillati</taxon>
        <taxon>Actinomycetota</taxon>
        <taxon>Actinomycetes</taxon>
        <taxon>Mycobacteriales</taxon>
        <taxon>Nocardiaceae</taxon>
        <taxon>Nocardia</taxon>
    </lineage>
</organism>
<keyword evidence="2" id="KW-1185">Reference proteome</keyword>
<dbReference type="KEGG" id="nah:F5544_20245"/>
<accession>A0A6G9YFF9</accession>
<dbReference type="EMBL" id="CP046172">
    <property type="protein sequence ID" value="QIS11914.1"/>
    <property type="molecule type" value="Genomic_DNA"/>
</dbReference>
<protein>
    <submittedName>
        <fullName evidence="1">DUF2332 family protein</fullName>
    </submittedName>
</protein>
<evidence type="ECO:0000313" key="1">
    <source>
        <dbReference type="EMBL" id="QIS11914.1"/>
    </source>
</evidence>